<dbReference type="EMBL" id="BKAG01000001">
    <property type="protein sequence ID" value="GEP40896.1"/>
    <property type="molecule type" value="Genomic_DNA"/>
</dbReference>
<evidence type="ECO:0000313" key="1">
    <source>
        <dbReference type="EMBL" id="GEP40896.1"/>
    </source>
</evidence>
<name>A0A512M2D1_9BACT</name>
<protein>
    <submittedName>
        <fullName evidence="1">Uncharacterized protein</fullName>
    </submittedName>
</protein>
<keyword evidence="2" id="KW-1185">Reference proteome</keyword>
<gene>
    <name evidence="1" type="ORF">BGE01nite_01870</name>
</gene>
<evidence type="ECO:0000313" key="2">
    <source>
        <dbReference type="Proteomes" id="UP000321577"/>
    </source>
</evidence>
<comment type="caution">
    <text evidence="1">The sequence shown here is derived from an EMBL/GenBank/DDBJ whole genome shotgun (WGS) entry which is preliminary data.</text>
</comment>
<dbReference type="AlphaFoldDB" id="A0A512M2D1"/>
<accession>A0A512M2D1</accession>
<organism evidence="1 2">
    <name type="scientific">Brevifollis gellanilyticus</name>
    <dbReference type="NCBI Taxonomy" id="748831"/>
    <lineage>
        <taxon>Bacteria</taxon>
        <taxon>Pseudomonadati</taxon>
        <taxon>Verrucomicrobiota</taxon>
        <taxon>Verrucomicrobiia</taxon>
        <taxon>Verrucomicrobiales</taxon>
        <taxon>Verrucomicrobiaceae</taxon>
    </lineage>
</organism>
<proteinExistence type="predicted"/>
<dbReference type="Proteomes" id="UP000321577">
    <property type="component" value="Unassembled WGS sequence"/>
</dbReference>
<sequence>MLNGSMKCVLRKRNVNESIERLKKDHQLAFLDHVLVTIKNSNTKTKHRQSHGHTFLITTSRPRYDWPSDRSLRHLKNICVDYPGTREVWQNRIGIIRASIKSLFDRGQRECKGTKFLEATVDPHVNGSDDWH</sequence>
<reference evidence="1 2" key="1">
    <citation type="submission" date="2019-07" db="EMBL/GenBank/DDBJ databases">
        <title>Whole genome shotgun sequence of Brevifollis gellanilyticus NBRC 108608.</title>
        <authorList>
            <person name="Hosoyama A."/>
            <person name="Uohara A."/>
            <person name="Ohji S."/>
            <person name="Ichikawa N."/>
        </authorList>
    </citation>
    <scope>NUCLEOTIDE SEQUENCE [LARGE SCALE GENOMIC DNA]</scope>
    <source>
        <strain evidence="1 2">NBRC 108608</strain>
    </source>
</reference>